<name>A0A841ITX4_9ACTN</name>
<reference evidence="3 4" key="1">
    <citation type="submission" date="2020-08" db="EMBL/GenBank/DDBJ databases">
        <title>Genomic Encyclopedia of Type Strains, Phase III (KMG-III): the genomes of soil and plant-associated and newly described type strains.</title>
        <authorList>
            <person name="Whitman W."/>
        </authorList>
    </citation>
    <scope>NUCLEOTIDE SEQUENCE [LARGE SCALE GENOMIC DNA]</scope>
    <source>
        <strain evidence="3 4">CECT 8712</strain>
    </source>
</reference>
<proteinExistence type="predicted"/>
<gene>
    <name evidence="3" type="ORF">FHS13_002663</name>
</gene>
<feature type="domain" description="Septum formation-related" evidence="2">
    <location>
        <begin position="78"/>
        <end position="181"/>
    </location>
</feature>
<dbReference type="AlphaFoldDB" id="A0A841ITX4"/>
<dbReference type="PROSITE" id="PS51257">
    <property type="entry name" value="PROKAR_LIPOPROTEIN"/>
    <property type="match status" value="1"/>
</dbReference>
<keyword evidence="4" id="KW-1185">Reference proteome</keyword>
<evidence type="ECO:0000259" key="2">
    <source>
        <dbReference type="Pfam" id="PF13845"/>
    </source>
</evidence>
<comment type="caution">
    <text evidence="3">The sequence shown here is derived from an EMBL/GenBank/DDBJ whole genome shotgun (WGS) entry which is preliminary data.</text>
</comment>
<sequence length="190" mass="20464">MMSETRRTPHGRILLGSLAAAGALLSLSACGFPVLPPGLGGELETTTPEPVETSAPETEVTDAPAGPEDTDVFDVYLGDCMNEMETNWDDSVSSVPKVDCSEPHDFEVYHVEDIAESGDYPGEDRVSEMSAAICEPAFETFVGVSYLDSELYYTPLFPTSDGWDYGDREVLCLIHELDAQTTGTLEGAGR</sequence>
<evidence type="ECO:0000256" key="1">
    <source>
        <dbReference type="SAM" id="MobiDB-lite"/>
    </source>
</evidence>
<dbReference type="InterPro" id="IPR026004">
    <property type="entry name" value="Septum_form"/>
</dbReference>
<dbReference type="Proteomes" id="UP000536604">
    <property type="component" value="Unassembled WGS sequence"/>
</dbReference>
<dbReference type="RefSeq" id="WP_184292004.1">
    <property type="nucleotide sequence ID" value="NZ_JACHJO010000007.1"/>
</dbReference>
<evidence type="ECO:0000313" key="4">
    <source>
        <dbReference type="Proteomes" id="UP000536604"/>
    </source>
</evidence>
<organism evidence="3 4">
    <name type="scientific">Nocardiopsis algeriensis</name>
    <dbReference type="NCBI Taxonomy" id="1478215"/>
    <lineage>
        <taxon>Bacteria</taxon>
        <taxon>Bacillati</taxon>
        <taxon>Actinomycetota</taxon>
        <taxon>Actinomycetes</taxon>
        <taxon>Streptosporangiales</taxon>
        <taxon>Nocardiopsidaceae</taxon>
        <taxon>Nocardiopsis</taxon>
    </lineage>
</organism>
<feature type="compositionally biased region" description="Low complexity" evidence="1">
    <location>
        <begin position="42"/>
        <end position="58"/>
    </location>
</feature>
<protein>
    <recommendedName>
        <fullName evidence="2">Septum formation-related domain-containing protein</fullName>
    </recommendedName>
</protein>
<dbReference type="Pfam" id="PF13845">
    <property type="entry name" value="Septum_form"/>
    <property type="match status" value="1"/>
</dbReference>
<dbReference type="EMBL" id="JACHJO010000007">
    <property type="protein sequence ID" value="MBB6120706.1"/>
    <property type="molecule type" value="Genomic_DNA"/>
</dbReference>
<accession>A0A841ITX4</accession>
<feature type="region of interest" description="Disordered" evidence="1">
    <location>
        <begin position="40"/>
        <end position="68"/>
    </location>
</feature>
<evidence type="ECO:0000313" key="3">
    <source>
        <dbReference type="EMBL" id="MBB6120706.1"/>
    </source>
</evidence>